<dbReference type="Proteomes" id="UP001606099">
    <property type="component" value="Unassembled WGS sequence"/>
</dbReference>
<comment type="cofactor">
    <cofactor evidence="1">
        <name>Mg(2+)</name>
        <dbReference type="ChEBI" id="CHEBI:18420"/>
    </cofactor>
</comment>
<comment type="catalytic activity">
    <reaction evidence="1">
        <text>(6S)-5-formyl-5,6,7,8-tetrahydrofolate + ATP = (6R)-5,10-methenyltetrahydrofolate + ADP + phosphate</text>
        <dbReference type="Rhea" id="RHEA:10488"/>
        <dbReference type="ChEBI" id="CHEBI:30616"/>
        <dbReference type="ChEBI" id="CHEBI:43474"/>
        <dbReference type="ChEBI" id="CHEBI:57455"/>
        <dbReference type="ChEBI" id="CHEBI:57457"/>
        <dbReference type="ChEBI" id="CHEBI:456216"/>
        <dbReference type="EC" id="6.3.3.2"/>
    </reaction>
</comment>
<dbReference type="InterPro" id="IPR024185">
    <property type="entry name" value="FTHF_cligase-like_sf"/>
</dbReference>
<keyword evidence="3" id="KW-0436">Ligase</keyword>
<dbReference type="GO" id="GO:0030272">
    <property type="term" value="F:5-formyltetrahydrofolate cyclo-ligase activity"/>
    <property type="evidence" value="ECO:0007669"/>
    <property type="project" value="UniProtKB-EC"/>
</dbReference>
<feature type="compositionally biased region" description="Low complexity" evidence="2">
    <location>
        <begin position="8"/>
        <end position="18"/>
    </location>
</feature>
<dbReference type="InterPro" id="IPR002698">
    <property type="entry name" value="FTHF_cligase"/>
</dbReference>
<keyword evidence="1" id="KW-0460">Magnesium</keyword>
<dbReference type="NCBIfam" id="TIGR02727">
    <property type="entry name" value="MTHFS_bact"/>
    <property type="match status" value="1"/>
</dbReference>
<comment type="caution">
    <text evidence="3">The sequence shown here is derived from an EMBL/GenBank/DDBJ whole genome shotgun (WGS) entry which is preliminary data.</text>
</comment>
<dbReference type="InterPro" id="IPR037171">
    <property type="entry name" value="NagB/RpiA_transferase-like"/>
</dbReference>
<keyword evidence="1" id="KW-0479">Metal-binding</keyword>
<evidence type="ECO:0000256" key="1">
    <source>
        <dbReference type="RuleBase" id="RU361279"/>
    </source>
</evidence>
<reference evidence="3 4" key="1">
    <citation type="submission" date="2024-08" db="EMBL/GenBank/DDBJ databases">
        <authorList>
            <person name="Lu H."/>
        </authorList>
    </citation>
    <scope>NUCLEOTIDE SEQUENCE [LARGE SCALE GENOMIC DNA]</scope>
    <source>
        <strain evidence="3 4">BYS180W</strain>
    </source>
</reference>
<dbReference type="RefSeq" id="WP_394461234.1">
    <property type="nucleotide sequence ID" value="NZ_JBIGHZ010000004.1"/>
</dbReference>
<dbReference type="SUPFAM" id="SSF100950">
    <property type="entry name" value="NagB/RpiA/CoA transferase-like"/>
    <property type="match status" value="1"/>
</dbReference>
<dbReference type="PIRSF" id="PIRSF006806">
    <property type="entry name" value="FTHF_cligase"/>
    <property type="match status" value="1"/>
</dbReference>
<feature type="region of interest" description="Disordered" evidence="2">
    <location>
        <begin position="1"/>
        <end position="23"/>
    </location>
</feature>
<dbReference type="Gene3D" id="3.40.50.10420">
    <property type="entry name" value="NagB/RpiA/CoA transferase-like"/>
    <property type="match status" value="1"/>
</dbReference>
<dbReference type="EC" id="6.3.3.2" evidence="1"/>
<sequence>MHTEHPHTPGTAAAAAPGSHDRDELRRHLLAQRRAWHESPQAQAAQARVALQLLDVLRQLEPLSLGLYWPLPGEFDVVNFAQSHALGNHMQLALPYAWRAGARMEFRHWSGQPPTMQDECGIPSCEGPALVPEVLLVPCVGHTREGYRMGYGGGYFDRWLAAHPGVTAVGLSWAAGEQRFEVAPHDIALTVVITEAEVLAP</sequence>
<evidence type="ECO:0000313" key="3">
    <source>
        <dbReference type="EMBL" id="MFG6448726.1"/>
    </source>
</evidence>
<proteinExistence type="inferred from homology"/>
<keyword evidence="1" id="KW-0547">Nucleotide-binding</keyword>
<keyword evidence="4" id="KW-1185">Reference proteome</keyword>
<evidence type="ECO:0000256" key="2">
    <source>
        <dbReference type="SAM" id="MobiDB-lite"/>
    </source>
</evidence>
<protein>
    <recommendedName>
        <fullName evidence="1">5-formyltetrahydrofolate cyclo-ligase</fullName>
        <ecNumber evidence="1">6.3.3.2</ecNumber>
    </recommendedName>
</protein>
<keyword evidence="1" id="KW-0067">ATP-binding</keyword>
<dbReference type="EMBL" id="JBIGHZ010000004">
    <property type="protein sequence ID" value="MFG6448726.1"/>
    <property type="molecule type" value="Genomic_DNA"/>
</dbReference>
<name>A0ABW7FWP0_9BURK</name>
<organism evidence="3 4">
    <name type="scientific">Roseateles rivi</name>
    <dbReference type="NCBI Taxonomy" id="3299028"/>
    <lineage>
        <taxon>Bacteria</taxon>
        <taxon>Pseudomonadati</taxon>
        <taxon>Pseudomonadota</taxon>
        <taxon>Betaproteobacteria</taxon>
        <taxon>Burkholderiales</taxon>
        <taxon>Sphaerotilaceae</taxon>
        <taxon>Roseateles</taxon>
    </lineage>
</organism>
<dbReference type="Pfam" id="PF01812">
    <property type="entry name" value="5-FTHF_cyc-lig"/>
    <property type="match status" value="1"/>
</dbReference>
<evidence type="ECO:0000313" key="4">
    <source>
        <dbReference type="Proteomes" id="UP001606099"/>
    </source>
</evidence>
<comment type="similarity">
    <text evidence="1">Belongs to the 5-formyltetrahydrofolate cyclo-ligase family.</text>
</comment>
<accession>A0ABW7FWP0</accession>
<gene>
    <name evidence="3" type="ORF">ACG0Z6_10820</name>
</gene>